<dbReference type="Gene3D" id="3.30.342.10">
    <property type="entry name" value="DNA Polymerase, chain B, domain 1"/>
    <property type="match status" value="1"/>
</dbReference>
<dbReference type="InterPro" id="IPR013697">
    <property type="entry name" value="DNA_pol_e_suA_C"/>
</dbReference>
<keyword evidence="3 15" id="KW-0004">4Fe-4S</keyword>
<evidence type="ECO:0000256" key="4">
    <source>
        <dbReference type="ARBA" id="ARBA00022679"/>
    </source>
</evidence>
<keyword evidence="4 15" id="KW-0808">Transferase</keyword>
<dbReference type="SUPFAM" id="SSF56672">
    <property type="entry name" value="DNA/RNA polymerases"/>
    <property type="match status" value="1"/>
</dbReference>
<evidence type="ECO:0000256" key="12">
    <source>
        <dbReference type="ARBA" id="ARBA00023014"/>
    </source>
</evidence>
<accession>A0ABP1G6M3</accession>
<dbReference type="Pfam" id="PF23250">
    <property type="entry name" value="zf_DPOE_2"/>
    <property type="match status" value="1"/>
</dbReference>
<comment type="subcellular location">
    <subcellularLocation>
        <location evidence="1 15">Nucleus</location>
    </subcellularLocation>
</comment>
<dbReference type="PANTHER" id="PTHR10670">
    <property type="entry name" value="DNA POLYMERASE EPSILON CATALYTIC SUBUNIT A"/>
    <property type="match status" value="1"/>
</dbReference>
<sequence>MSGGRGGPGGPSFSSRGGGRPTSLGPRDQGRGRGQGRWKKTLNGRGGEGRGQHKNNGNYFGAKGEQLQGPAAPSEAMQKEEDNHALEELLGFPLLKDGTRLGWLMNLNSTTVEDKESGNNLAAVNCYFMSQDGSMFKAQVHFSPYFYLQIKDGAEQEVDGYLRRKYTTSIRDIETVSKEDLDLKNHLSGLQRRLLKITFWNVQQLMDVKRELMPALRRNKAKSATRDAYSAFGAGENPKAARTIQDALDALVDVREYDVPYHMRFQIDTDVRCGHWFTVTAKSGKVNLERREDLLQRAEPRICAFDIETTKLPLQFPNAEHDQVFMISYMIDKQGYLIINREVVGGDIDNFEYTPKPEFDGPFIVWNEKDEAGTLRRWFDHMREVKPAVYVTYNGDFFDWPFMETRAAKLGMDMQQEIGFKMDIKTHECLSRSAVHMDCMHWVNRDSYLPQGSRGLKAVTKAKLGYNPIEVDPEDMMRFAAEEPQTMASYSVSDAVATFYLYMTYIHPFIFSLSTIIPMPPDEVLRKGSGTLCEMLLMVQAFKANVVAPNKHTAVAEPMFRGHLLESETYIGGKVEALESGVFRSDLPTQFKLEPAAYQELLDSLDADLRYVIEVEGKLSMEDVENYDEVRAEIVRGLEDLRDVPNRRENPLIYHLDVAAMYPNIILTNRLQPSAIVNDEDCAACDFNKPGKTCLRKMTWEWRGETFAATSAEYFSLKQQLESESFAPEVPGGPPRFYSQLPHEQRAKLLKERLKKYCQRVYKRVLDKPVTEAREAGICMRENDFYVGTVMAFRDRRYEYKGLNKAWKGKLDAAKASFQCLLIMASGNPIRIQEAADMVVLYDSLQLAHKCILNSFYGYVMRKGARWYSMEMAGVVTYTGARIIQRAAELVRRIGTRLELDTDGIWCALPGTFPENFKFKSRKGKDLRISYPCVVLNVMVAKHNTNDQYQTLVDARAKRYETSSRMSIEFEVDGPYKAMILPASKEEGKLIKKRYAVFNPDGTLAELKGFELKRRGELKLIKVFQSEVFEQFLAGDTLEECYAAVASVADRWLDLLDTQGTDVTDEELLEYISESSTMSKAMDEYDGRKSSAITTAKRLAQFLGDERIKDKGLNCNYVIAKRPENLPTSERAIPVAIFSTEPAVARSFLRKWCGHLSSGRGSDEIPDVRAIVDWDYYRERLGSAIQKIITIPAAMQRVPNPVPRVKHPDWLHKKVREKEDRHQQQNIRGFLQPVEDIQAARAAAAGADMEDMGQPQAGPSGRTARATTVVREGQENEGDVSNRQAEPNSAAPEAAQKEPEAPCPNRKEDPVGWLRFQKRRWRDTAAARKRRRLEAAQQRDRGPPGPQPAPRGADVGALFRAQAEEATHSHWQIVQVAETSSPGVFKAWALVGARLYSVPLRVPRKFYVNSVLPPEDPESPAQTLGGLKVSRTLPFGREAFHIYEVTMSEEAYQDETAEVSLKLSQPHVRDVWEERMPLALEAALSVGCVASVAPAVRSRPLSEGYELVELQGKTSTECSYLDGSHQLKHVALFASMDGARGRAVYGLHLQPTQRCMLVIVNPAERGSQEVSIPMAERSWREAHTTGAAAQSEEGVAPTSVPEVEFSIMYVRSTAEAAKAIQGALLQLRERHRGPLVIVTEAPGGTARLTRSMPLLAEFPMCEVPPHSNDSVYPSLSWQPKATRRAVMRLAAAAPWFKDWIQLARYGHLPVGNLGGDWLLDIADAHFARCLRDCGHLLWITDPSIPDVASRGDDDAMEDLLLSADPAPLEITSSGAHRCVCVQLRLYNLAVAAIERCEALAEMEGAGSIGVDPAAGPAFKVLKQLVHNWLTDAVQNGNRYSDALLSNLWRWLCSPAARLASSGLHRTVTGLLRKTLAQLVADLRRLGATVVAADASSIILATGKRNLTAAVGYVDYLLEAVGKRELFGLLRLEPEKWWHGLLFRDRYNMLGIAASIPQALQDSLSQHPGALTQAGGPDLHVDEVDEEMLERPNIDHVWTIKDYLPPKVQEAFIATLTEFVLLPWREAMRSSLNGASQGGSQAAADARGAADVQIAWLRANMGAYFSRKLLSVVRRIERHVGAHDDDPGHQFPRLAGSYLSEEELGTPALAFVRAVCDALRLDSAVEEEVLELRHNLLRLTHTREFAQAAQFKEPCRSYVLRDVICVYCNHCTDLDLCRDPALQVHQWTCKNCSNSYDLAAIEAQLVRAVRLKARAYQLQDLRCTKCRQVLRGHLRRNCDECGGALTNTQAPAQFRDALTIFRNVASYHCFQLLQDSTEWLLQSLPGL</sequence>
<dbReference type="CDD" id="cd05535">
    <property type="entry name" value="POLBc_epsilon"/>
    <property type="match status" value="1"/>
</dbReference>
<dbReference type="InterPro" id="IPR006172">
    <property type="entry name" value="DNA-dir_DNA_pol_B"/>
</dbReference>
<keyword evidence="7 15" id="KW-0479">Metal-binding</keyword>
<dbReference type="Pfam" id="PF22912">
    <property type="entry name" value="zf-DPOE"/>
    <property type="match status" value="1"/>
</dbReference>
<keyword evidence="10 15" id="KW-0239">DNA-directed DNA polymerase</keyword>
<comment type="caution">
    <text evidence="18">The sequence shown here is derived from an EMBL/GenBank/DDBJ whole genome shotgun (WGS) entry which is preliminary data.</text>
</comment>
<dbReference type="Pfam" id="PF03104">
    <property type="entry name" value="DNA_pol_B_exo1"/>
    <property type="match status" value="1"/>
</dbReference>
<keyword evidence="19" id="KW-1185">Reference proteome</keyword>
<evidence type="ECO:0000313" key="18">
    <source>
        <dbReference type="EMBL" id="CAL5226965.1"/>
    </source>
</evidence>
<feature type="region of interest" description="Disordered" evidence="16">
    <location>
        <begin position="1"/>
        <end position="81"/>
    </location>
</feature>
<keyword evidence="5 15" id="KW-0548">Nucleotidyltransferase</keyword>
<keyword evidence="6 15" id="KW-0235">DNA replication</keyword>
<evidence type="ECO:0000259" key="17">
    <source>
        <dbReference type="SMART" id="SM01159"/>
    </source>
</evidence>
<evidence type="ECO:0000256" key="10">
    <source>
        <dbReference type="ARBA" id="ARBA00022932"/>
    </source>
</evidence>
<evidence type="ECO:0000256" key="2">
    <source>
        <dbReference type="ARBA" id="ARBA00005755"/>
    </source>
</evidence>
<dbReference type="InterPro" id="IPR036397">
    <property type="entry name" value="RNaseH_sf"/>
</dbReference>
<name>A0ABP1G6M3_9CHLO</name>
<dbReference type="Pfam" id="PF08490">
    <property type="entry name" value="DUF1744"/>
    <property type="match status" value="1"/>
</dbReference>
<dbReference type="InterPro" id="IPR012337">
    <property type="entry name" value="RNaseH-like_sf"/>
</dbReference>
<dbReference type="CDD" id="cd05779">
    <property type="entry name" value="DNA_polB_epsilon_exo"/>
    <property type="match status" value="1"/>
</dbReference>
<dbReference type="Gene3D" id="3.30.420.10">
    <property type="entry name" value="Ribonuclease H-like superfamily/Ribonuclease H"/>
    <property type="match status" value="1"/>
</dbReference>
<dbReference type="InterPro" id="IPR006133">
    <property type="entry name" value="DNA-dir_DNA_pol_B_exonuc"/>
</dbReference>
<dbReference type="InterPro" id="IPR043502">
    <property type="entry name" value="DNA/RNA_pol_sf"/>
</dbReference>
<keyword evidence="9 15" id="KW-0862">Zinc</keyword>
<evidence type="ECO:0000256" key="7">
    <source>
        <dbReference type="ARBA" id="ARBA00022723"/>
    </source>
</evidence>
<dbReference type="Proteomes" id="UP001497392">
    <property type="component" value="Unassembled WGS sequence"/>
</dbReference>
<evidence type="ECO:0000256" key="5">
    <source>
        <dbReference type="ARBA" id="ARBA00022695"/>
    </source>
</evidence>
<feature type="domain" description="DNA polymerase epsilon catalytic subunit A C-terminal" evidence="17">
    <location>
        <begin position="1578"/>
        <end position="1951"/>
    </location>
</feature>
<dbReference type="InterPro" id="IPR029703">
    <property type="entry name" value="POL2"/>
</dbReference>
<evidence type="ECO:0000256" key="14">
    <source>
        <dbReference type="ARBA" id="ARBA00023242"/>
    </source>
</evidence>
<evidence type="ECO:0000256" key="16">
    <source>
        <dbReference type="SAM" id="MobiDB-lite"/>
    </source>
</evidence>
<evidence type="ECO:0000256" key="11">
    <source>
        <dbReference type="ARBA" id="ARBA00023004"/>
    </source>
</evidence>
<comment type="similarity">
    <text evidence="2 15">Belongs to the DNA polymerase type-B family.</text>
</comment>
<dbReference type="InterPro" id="IPR023211">
    <property type="entry name" value="DNA_pol_palm_dom_sf"/>
</dbReference>
<evidence type="ECO:0000313" key="19">
    <source>
        <dbReference type="Proteomes" id="UP001497392"/>
    </source>
</evidence>
<dbReference type="Pfam" id="PF22634">
    <property type="entry name" value="POL2_thumb"/>
    <property type="match status" value="1"/>
</dbReference>
<dbReference type="SMART" id="SM00486">
    <property type="entry name" value="POLBc"/>
    <property type="match status" value="1"/>
</dbReference>
<comment type="catalytic activity">
    <reaction evidence="15">
        <text>DNA(n) + a 2'-deoxyribonucleoside 5'-triphosphate = DNA(n+1) + diphosphate</text>
        <dbReference type="Rhea" id="RHEA:22508"/>
        <dbReference type="Rhea" id="RHEA-COMP:17339"/>
        <dbReference type="Rhea" id="RHEA-COMP:17340"/>
        <dbReference type="ChEBI" id="CHEBI:33019"/>
        <dbReference type="ChEBI" id="CHEBI:61560"/>
        <dbReference type="ChEBI" id="CHEBI:173112"/>
        <dbReference type="EC" id="2.7.7.7"/>
    </reaction>
</comment>
<proteinExistence type="inferred from homology"/>
<dbReference type="PANTHER" id="PTHR10670:SF0">
    <property type="entry name" value="DNA POLYMERASE EPSILON CATALYTIC SUBUNIT A"/>
    <property type="match status" value="1"/>
</dbReference>
<keyword evidence="8 15" id="KW-0863">Zinc-finger</keyword>
<evidence type="ECO:0000256" key="3">
    <source>
        <dbReference type="ARBA" id="ARBA00022485"/>
    </source>
</evidence>
<evidence type="ECO:0000256" key="8">
    <source>
        <dbReference type="ARBA" id="ARBA00022771"/>
    </source>
</evidence>
<organism evidence="18 19">
    <name type="scientific">Coccomyxa viridis</name>
    <dbReference type="NCBI Taxonomy" id="1274662"/>
    <lineage>
        <taxon>Eukaryota</taxon>
        <taxon>Viridiplantae</taxon>
        <taxon>Chlorophyta</taxon>
        <taxon>core chlorophytes</taxon>
        <taxon>Trebouxiophyceae</taxon>
        <taxon>Trebouxiophyceae incertae sedis</taxon>
        <taxon>Coccomyxaceae</taxon>
        <taxon>Coccomyxa</taxon>
    </lineage>
</organism>
<gene>
    <name evidence="18" type="primary">g9850</name>
    <name evidence="18" type="ORF">VP750_LOCUS8871</name>
</gene>
<keyword evidence="11 15" id="KW-0408">Iron</keyword>
<feature type="compositionally biased region" description="Basic residues" evidence="16">
    <location>
        <begin position="1316"/>
        <end position="1332"/>
    </location>
</feature>
<feature type="compositionally biased region" description="Gly residues" evidence="16">
    <location>
        <begin position="1"/>
        <end position="20"/>
    </location>
</feature>
<keyword evidence="13 15" id="KW-0238">DNA-binding</keyword>
<evidence type="ECO:0000256" key="13">
    <source>
        <dbReference type="ARBA" id="ARBA00023125"/>
    </source>
</evidence>
<feature type="compositionally biased region" description="Basic and acidic residues" evidence="16">
    <location>
        <begin position="1295"/>
        <end position="1310"/>
    </location>
</feature>
<dbReference type="Gene3D" id="1.10.132.60">
    <property type="entry name" value="DNA polymerase family B, C-terminal domain"/>
    <property type="match status" value="1"/>
</dbReference>
<comment type="function">
    <text evidence="15">DNA polymerase II participates in chromosomal DNA replication.</text>
</comment>
<dbReference type="InterPro" id="IPR054475">
    <property type="entry name" value="Znf-DPOE"/>
</dbReference>
<evidence type="ECO:0000256" key="1">
    <source>
        <dbReference type="ARBA" id="ARBA00004123"/>
    </source>
</evidence>
<evidence type="ECO:0000256" key="9">
    <source>
        <dbReference type="ARBA" id="ARBA00022833"/>
    </source>
</evidence>
<keyword evidence="14 15" id="KW-0539">Nucleus</keyword>
<protein>
    <recommendedName>
        <fullName evidence="15">DNA polymerase epsilon catalytic subunit</fullName>
        <ecNumber evidence="15">2.7.7.7</ecNumber>
    </recommendedName>
</protein>
<evidence type="ECO:0000256" key="15">
    <source>
        <dbReference type="RuleBase" id="RU365029"/>
    </source>
</evidence>
<dbReference type="EMBL" id="CAXHTA020000016">
    <property type="protein sequence ID" value="CAL5226965.1"/>
    <property type="molecule type" value="Genomic_DNA"/>
</dbReference>
<feature type="region of interest" description="Disordered" evidence="16">
    <location>
        <begin position="1241"/>
        <end position="1353"/>
    </location>
</feature>
<comment type="cofactor">
    <cofactor evidence="15">
        <name>[4Fe-4S] cluster</name>
        <dbReference type="ChEBI" id="CHEBI:49883"/>
    </cofactor>
</comment>
<dbReference type="EC" id="2.7.7.7" evidence="15"/>
<dbReference type="InterPro" id="IPR042087">
    <property type="entry name" value="DNA_pol_B_thumb"/>
</dbReference>
<dbReference type="InterPro" id="IPR055191">
    <property type="entry name" value="POL2_thumb"/>
</dbReference>
<keyword evidence="12 15" id="KW-0411">Iron-sulfur</keyword>
<dbReference type="Gene3D" id="3.90.1600.10">
    <property type="entry name" value="Palm domain of DNA polymerase"/>
    <property type="match status" value="1"/>
</dbReference>
<dbReference type="SMART" id="SM01159">
    <property type="entry name" value="DUF1744"/>
    <property type="match status" value="1"/>
</dbReference>
<feature type="compositionally biased region" description="Basic and acidic residues" evidence="16">
    <location>
        <begin position="1333"/>
        <end position="1342"/>
    </location>
</feature>
<evidence type="ECO:0000256" key="6">
    <source>
        <dbReference type="ARBA" id="ARBA00022705"/>
    </source>
</evidence>
<dbReference type="SUPFAM" id="SSF53098">
    <property type="entry name" value="Ribonuclease H-like"/>
    <property type="match status" value="1"/>
</dbReference>
<reference evidence="18 19" key="1">
    <citation type="submission" date="2024-06" db="EMBL/GenBank/DDBJ databases">
        <authorList>
            <person name="Kraege A."/>
            <person name="Thomma B."/>
        </authorList>
    </citation>
    <scope>NUCLEOTIDE SEQUENCE [LARGE SCALE GENOMIC DNA]</scope>
</reference>